<reference evidence="1 2" key="1">
    <citation type="journal article" date="2017" name="Int. J. Syst. Evol. Microbiol.">
        <title>Bacillus notoginsengisoli sp. nov., a novel bacterium isolated from the rhizosphere of Panax notoginseng.</title>
        <authorList>
            <person name="Zhang M.Y."/>
            <person name="Cheng J."/>
            <person name="Cai Y."/>
            <person name="Zhang T.Y."/>
            <person name="Wu Y.Y."/>
            <person name="Manikprabhu D."/>
            <person name="Li W.J."/>
            <person name="Zhang Y.X."/>
        </authorList>
    </citation>
    <scope>NUCLEOTIDE SEQUENCE [LARGE SCALE GENOMIC DNA]</scope>
    <source>
        <strain evidence="1 2">JCM 30743</strain>
    </source>
</reference>
<evidence type="ECO:0000313" key="1">
    <source>
        <dbReference type="EMBL" id="RHW31492.1"/>
    </source>
</evidence>
<name>A0A417YFG5_9BACI</name>
<evidence type="ECO:0000313" key="2">
    <source>
        <dbReference type="Proteomes" id="UP000284416"/>
    </source>
</evidence>
<dbReference type="AlphaFoldDB" id="A0A417YFG5"/>
<protein>
    <submittedName>
        <fullName evidence="1">Uncharacterized protein</fullName>
    </submittedName>
</protein>
<dbReference type="RefSeq" id="WP_118924554.1">
    <property type="nucleotide sequence ID" value="NZ_QWEG01000022.1"/>
</dbReference>
<organism evidence="1 2">
    <name type="scientific">Neobacillus notoginsengisoli</name>
    <dbReference type="NCBI Taxonomy" id="1578198"/>
    <lineage>
        <taxon>Bacteria</taxon>
        <taxon>Bacillati</taxon>
        <taxon>Bacillota</taxon>
        <taxon>Bacilli</taxon>
        <taxon>Bacillales</taxon>
        <taxon>Bacillaceae</taxon>
        <taxon>Neobacillus</taxon>
    </lineage>
</organism>
<accession>A0A417YFG5</accession>
<sequence>MPNENSSEITFTLGHMYLLVGGDRESVFIEINDRGGHHEEAQSVDLPLAEVEILIKALIVCKKRIENNPCKGCPEEDL</sequence>
<dbReference type="Proteomes" id="UP000284416">
    <property type="component" value="Unassembled WGS sequence"/>
</dbReference>
<proteinExistence type="predicted"/>
<comment type="caution">
    <text evidence="1">The sequence shown here is derived from an EMBL/GenBank/DDBJ whole genome shotgun (WGS) entry which is preliminary data.</text>
</comment>
<gene>
    <name evidence="1" type="ORF">D1B31_22050</name>
</gene>
<keyword evidence="2" id="KW-1185">Reference proteome</keyword>
<dbReference type="EMBL" id="QWEG01000022">
    <property type="protein sequence ID" value="RHW31492.1"/>
    <property type="molecule type" value="Genomic_DNA"/>
</dbReference>